<reference evidence="9 10" key="1">
    <citation type="submission" date="2020-03" db="EMBL/GenBank/DDBJ databases">
        <title>Genomic Encyclopedia of Type Strains, Phase IV (KMG-IV): sequencing the most valuable type-strain genomes for metagenomic binning, comparative biology and taxonomic classification.</title>
        <authorList>
            <person name="Goeker M."/>
        </authorList>
    </citation>
    <scope>NUCLEOTIDE SEQUENCE [LARGE SCALE GENOMIC DNA]</scope>
    <source>
        <strain evidence="9 10">DSM 105096</strain>
    </source>
</reference>
<organism evidence="9 10">
    <name type="scientific">Neolewinella antarctica</name>
    <dbReference type="NCBI Taxonomy" id="442734"/>
    <lineage>
        <taxon>Bacteria</taxon>
        <taxon>Pseudomonadati</taxon>
        <taxon>Bacteroidota</taxon>
        <taxon>Saprospiria</taxon>
        <taxon>Saprospirales</taxon>
        <taxon>Lewinellaceae</taxon>
        <taxon>Neolewinella</taxon>
    </lineage>
</organism>
<comment type="cofactor">
    <cofactor evidence="1">
        <name>FMN</name>
        <dbReference type="ChEBI" id="CHEBI:58210"/>
    </cofactor>
</comment>
<accession>A0ABX0XB78</accession>
<sequence>MNVPPHVANRRSVFPQFFTDRAVSRATIDTLLEAANLAPSHRKTEPWRYRVYTGKGKQTLLREMQTTYENLNGTETWTEKLANKFGKKLEQSPVVLVIFLSRDPAASVPEWEEVAAVGASVTNLWNSLADFNLGGYWSSPGFLCGDYGAYPGTPANHRCLGMFYLGYHEAPELPRPRGGWAEKVTYVG</sequence>
<evidence type="ECO:0000256" key="4">
    <source>
        <dbReference type="ARBA" id="ARBA00022643"/>
    </source>
</evidence>
<dbReference type="InterPro" id="IPR000415">
    <property type="entry name" value="Nitroreductase-like"/>
</dbReference>
<name>A0ABX0XB78_9BACT</name>
<dbReference type="Pfam" id="PF00881">
    <property type="entry name" value="Nitroreductase"/>
    <property type="match status" value="1"/>
</dbReference>
<dbReference type="Gene3D" id="3.40.109.10">
    <property type="entry name" value="NADH Oxidase"/>
    <property type="match status" value="1"/>
</dbReference>
<evidence type="ECO:0000256" key="6">
    <source>
        <dbReference type="ARBA" id="ARBA00023002"/>
    </source>
</evidence>
<dbReference type="CDD" id="cd02135">
    <property type="entry name" value="YdjA-like"/>
    <property type="match status" value="1"/>
</dbReference>
<protein>
    <submittedName>
        <fullName evidence="9">Nitroreductase</fullName>
    </submittedName>
</protein>
<dbReference type="RefSeq" id="WP_168037240.1">
    <property type="nucleotide sequence ID" value="NZ_JAATJH010000002.1"/>
</dbReference>
<dbReference type="Proteomes" id="UP000770785">
    <property type="component" value="Unassembled WGS sequence"/>
</dbReference>
<dbReference type="PANTHER" id="PTHR43821">
    <property type="entry name" value="NAD(P)H NITROREDUCTASE YDJA-RELATED"/>
    <property type="match status" value="1"/>
</dbReference>
<keyword evidence="5" id="KW-0521">NADP</keyword>
<evidence type="ECO:0000256" key="3">
    <source>
        <dbReference type="ARBA" id="ARBA00022630"/>
    </source>
</evidence>
<dbReference type="PANTHER" id="PTHR43821:SF1">
    <property type="entry name" value="NAD(P)H NITROREDUCTASE YDJA-RELATED"/>
    <property type="match status" value="1"/>
</dbReference>
<keyword evidence="4" id="KW-0288">FMN</keyword>
<dbReference type="SUPFAM" id="SSF55469">
    <property type="entry name" value="FMN-dependent nitroreductase-like"/>
    <property type="match status" value="1"/>
</dbReference>
<keyword evidence="3" id="KW-0285">Flavoprotein</keyword>
<dbReference type="EMBL" id="JAATJH010000002">
    <property type="protein sequence ID" value="NJC26505.1"/>
    <property type="molecule type" value="Genomic_DNA"/>
</dbReference>
<evidence type="ECO:0000313" key="10">
    <source>
        <dbReference type="Proteomes" id="UP000770785"/>
    </source>
</evidence>
<evidence type="ECO:0000259" key="8">
    <source>
        <dbReference type="Pfam" id="PF00881"/>
    </source>
</evidence>
<evidence type="ECO:0000256" key="5">
    <source>
        <dbReference type="ARBA" id="ARBA00022857"/>
    </source>
</evidence>
<proteinExistence type="inferred from homology"/>
<comment type="similarity">
    <text evidence="2">Belongs to the nitroreductase family.</text>
</comment>
<evidence type="ECO:0000256" key="7">
    <source>
        <dbReference type="ARBA" id="ARBA00023027"/>
    </source>
</evidence>
<evidence type="ECO:0000256" key="2">
    <source>
        <dbReference type="ARBA" id="ARBA00007118"/>
    </source>
</evidence>
<dbReference type="InterPro" id="IPR029479">
    <property type="entry name" value="Nitroreductase"/>
</dbReference>
<evidence type="ECO:0000313" key="9">
    <source>
        <dbReference type="EMBL" id="NJC26505.1"/>
    </source>
</evidence>
<keyword evidence="6" id="KW-0560">Oxidoreductase</keyword>
<gene>
    <name evidence="9" type="ORF">GGR27_002004</name>
</gene>
<evidence type="ECO:0000256" key="1">
    <source>
        <dbReference type="ARBA" id="ARBA00001917"/>
    </source>
</evidence>
<comment type="caution">
    <text evidence="9">The sequence shown here is derived from an EMBL/GenBank/DDBJ whole genome shotgun (WGS) entry which is preliminary data.</text>
</comment>
<keyword evidence="10" id="KW-1185">Reference proteome</keyword>
<dbReference type="InterPro" id="IPR052530">
    <property type="entry name" value="NAD(P)H_nitroreductase"/>
</dbReference>
<feature type="domain" description="Nitroreductase" evidence="8">
    <location>
        <begin position="8"/>
        <end position="167"/>
    </location>
</feature>
<keyword evidence="7" id="KW-0520">NAD</keyword>
<dbReference type="InterPro" id="IPR026021">
    <property type="entry name" value="YdjA-like"/>
</dbReference>